<evidence type="ECO:0000256" key="1">
    <source>
        <dbReference type="SAM" id="SignalP"/>
    </source>
</evidence>
<sequence length="242" mass="26415">MRLFLALPLLLAAPALAQEAPGPSRTFQPPQGCTAYLTVQASSCSVSHHFTCEADPEGWQRRVDMDEEGITYFGAIDRETQWVESFHVLSGSRETLAPNPKDPASFDALVSDGQDSFDFVTNSDPFGPTRFVGSDRLTGETVTIDGVTLDRTEYQITAYDAEGNESWRSTGNEYISRDWRMFLSGRSSVVAGEEVSEADDTPKEFIFPGERGFLSVNPKYGCGETMSSWGAPLMSPVLGGQG</sequence>
<organism evidence="2 3">
    <name type="scientific">Rubellimicrobium roseum</name>
    <dbReference type="NCBI Taxonomy" id="687525"/>
    <lineage>
        <taxon>Bacteria</taxon>
        <taxon>Pseudomonadati</taxon>
        <taxon>Pseudomonadota</taxon>
        <taxon>Alphaproteobacteria</taxon>
        <taxon>Rhodobacterales</taxon>
        <taxon>Roseobacteraceae</taxon>
        <taxon>Rubellimicrobium</taxon>
    </lineage>
</organism>
<comment type="caution">
    <text evidence="2">The sequence shown here is derived from an EMBL/GenBank/DDBJ whole genome shotgun (WGS) entry which is preliminary data.</text>
</comment>
<gene>
    <name evidence="2" type="ORF">FHG71_08755</name>
</gene>
<keyword evidence="3" id="KW-1185">Reference proteome</keyword>
<reference evidence="2 3" key="1">
    <citation type="submission" date="2019-06" db="EMBL/GenBank/DDBJ databases">
        <authorList>
            <person name="Jiang L."/>
        </authorList>
    </citation>
    <scope>NUCLEOTIDE SEQUENCE [LARGE SCALE GENOMIC DNA]</scope>
    <source>
        <strain evidence="2 3">YIM 48858</strain>
    </source>
</reference>
<name>A0A5C4NCF1_9RHOB</name>
<proteinExistence type="predicted"/>
<accession>A0A5C4NCF1</accession>
<feature type="signal peptide" evidence="1">
    <location>
        <begin position="1"/>
        <end position="17"/>
    </location>
</feature>
<protein>
    <submittedName>
        <fullName evidence="2">Uncharacterized protein</fullName>
    </submittedName>
</protein>
<dbReference type="OrthoDB" id="7844595at2"/>
<dbReference type="Proteomes" id="UP000305709">
    <property type="component" value="Unassembled WGS sequence"/>
</dbReference>
<dbReference type="AlphaFoldDB" id="A0A5C4NCF1"/>
<dbReference type="RefSeq" id="WP_139081247.1">
    <property type="nucleotide sequence ID" value="NZ_VDFV01000008.1"/>
</dbReference>
<evidence type="ECO:0000313" key="2">
    <source>
        <dbReference type="EMBL" id="TNC72464.1"/>
    </source>
</evidence>
<evidence type="ECO:0000313" key="3">
    <source>
        <dbReference type="Proteomes" id="UP000305709"/>
    </source>
</evidence>
<dbReference type="EMBL" id="VDFV01000008">
    <property type="protein sequence ID" value="TNC72464.1"/>
    <property type="molecule type" value="Genomic_DNA"/>
</dbReference>
<feature type="chain" id="PRO_5022972090" evidence="1">
    <location>
        <begin position="18"/>
        <end position="242"/>
    </location>
</feature>
<keyword evidence="1" id="KW-0732">Signal</keyword>